<sequence length="837" mass="92208">MVQLADRHSPLLRMTGPNQTSSHLNRQSYQRLKRALSLHLRRQIFVAVCDDLALRNRLAARLHAELAYPAASTTTRHPEEAGLASDYPRLVTLNLNLNDPNPIAQVTQWLARHPLPKGSGTEPPTPSFQILGTERLTRQSAAVQRLFLSYLQGCDRSLPTLEASLLLWVPHPWFRAIQQSAPEFWGWRTGVFEFVGEPTPLSVVSEQPKRRHSDQVALTHQPTPKRPQPAIVSTSDVAHPPVTPANQKPVDVPISLRDLLADELAFGDLVDDLETTVAPANTTESTGDRLTADLGSPPPNSWSVHVPTAAAPTNQVTANSLPARSGFHSESPASEPQPLRTVATEPQSPSITAPAANSSELDNAPTEAPLPSIAPELVNLVLTAAIQEIGGATALRANAPVPSLSRLSATLPAPLVAALEDFPPLRMLRHLEQLHQQQAETTGLAVTYRTLGNFYRDRIEQGHNSPQQLAIAIQAYEQALIHLEESSALVPDILNDLGNLYWMLSRFPPNPEQRLPYLEQGIAAYHLALTQVSSEQQPQSYAMIQNNLGAAYGDLARYREPIENLQCSITAYEEALRHRKPDVEPLKYASTQNNLGTAYWHLAQHHQPALHLKQAIVAYTESLSFYNPEQEPLHYAMIQNNLGTAYWNLAQHEQPEEFLNLAISCYRIALIYRTVEVNPAAYAATQNNLGTAYWHLASRSKEQPEAQQQALRSAIVAYEAALAIVEQINQTPNGAGAKLTFDVFATHNNLGLAHYQVATDQAGAIPVPAKSAHLEASLRHHLQALQGWQHQPDFYQTALGYVLQTVRAFYSECGLQGQNLALSLLPGHLLPEILPRL</sequence>
<accession>A0ABV0J1Y3</accession>
<reference evidence="2 3" key="1">
    <citation type="submission" date="2022-04" db="EMBL/GenBank/DDBJ databases">
        <title>Positive selection, recombination, and allopatry shape intraspecific diversity of widespread and dominant cyanobacteria.</title>
        <authorList>
            <person name="Wei J."/>
            <person name="Shu W."/>
            <person name="Hu C."/>
        </authorList>
    </citation>
    <scope>NUCLEOTIDE SEQUENCE [LARGE SCALE GENOMIC DNA]</scope>
    <source>
        <strain evidence="2 3">GB2-A4</strain>
    </source>
</reference>
<feature type="compositionally biased region" description="Polar residues" evidence="1">
    <location>
        <begin position="344"/>
        <end position="361"/>
    </location>
</feature>
<proteinExistence type="predicted"/>
<dbReference type="SUPFAM" id="SSF48452">
    <property type="entry name" value="TPR-like"/>
    <property type="match status" value="2"/>
</dbReference>
<dbReference type="PANTHER" id="PTHR19959:SF119">
    <property type="entry name" value="FUNGAL LIPASE-LIKE DOMAIN-CONTAINING PROTEIN"/>
    <property type="match status" value="1"/>
</dbReference>
<dbReference type="InterPro" id="IPR011990">
    <property type="entry name" value="TPR-like_helical_dom_sf"/>
</dbReference>
<feature type="region of interest" description="Disordered" evidence="1">
    <location>
        <begin position="319"/>
        <end position="368"/>
    </location>
</feature>
<dbReference type="PANTHER" id="PTHR19959">
    <property type="entry name" value="KINESIN LIGHT CHAIN"/>
    <property type="match status" value="1"/>
</dbReference>
<gene>
    <name evidence="2" type="ORF">NC998_01610</name>
</gene>
<feature type="compositionally biased region" description="Polar residues" evidence="1">
    <location>
        <begin position="16"/>
        <end position="26"/>
    </location>
</feature>
<evidence type="ECO:0000313" key="2">
    <source>
        <dbReference type="EMBL" id="MEP0815787.1"/>
    </source>
</evidence>
<feature type="region of interest" description="Disordered" evidence="1">
    <location>
        <begin position="203"/>
        <end position="230"/>
    </location>
</feature>
<protein>
    <submittedName>
        <fullName evidence="2">Tetratricopeptide repeat protein</fullName>
    </submittedName>
</protein>
<dbReference type="EMBL" id="JAMPKM010000001">
    <property type="protein sequence ID" value="MEP0815787.1"/>
    <property type="molecule type" value="Genomic_DNA"/>
</dbReference>
<feature type="region of interest" description="Disordered" evidence="1">
    <location>
        <begin position="1"/>
        <end position="26"/>
    </location>
</feature>
<dbReference type="Gene3D" id="1.25.40.10">
    <property type="entry name" value="Tetratricopeptide repeat domain"/>
    <property type="match status" value="3"/>
</dbReference>
<feature type="region of interest" description="Disordered" evidence="1">
    <location>
        <begin position="278"/>
        <end position="306"/>
    </location>
</feature>
<keyword evidence="3" id="KW-1185">Reference proteome</keyword>
<evidence type="ECO:0000313" key="3">
    <source>
        <dbReference type="Proteomes" id="UP001464891"/>
    </source>
</evidence>
<organism evidence="2 3">
    <name type="scientific">Trichocoleus desertorum GB2-A4</name>
    <dbReference type="NCBI Taxonomy" id="2933944"/>
    <lineage>
        <taxon>Bacteria</taxon>
        <taxon>Bacillati</taxon>
        <taxon>Cyanobacteriota</taxon>
        <taxon>Cyanophyceae</taxon>
        <taxon>Leptolyngbyales</taxon>
        <taxon>Trichocoleusaceae</taxon>
        <taxon>Trichocoleus</taxon>
    </lineage>
</organism>
<dbReference type="Proteomes" id="UP001464891">
    <property type="component" value="Unassembled WGS sequence"/>
</dbReference>
<evidence type="ECO:0000256" key="1">
    <source>
        <dbReference type="SAM" id="MobiDB-lite"/>
    </source>
</evidence>
<comment type="caution">
    <text evidence="2">The sequence shown here is derived from an EMBL/GenBank/DDBJ whole genome shotgun (WGS) entry which is preliminary data.</text>
</comment>
<name>A0ABV0J1Y3_9CYAN</name>